<evidence type="ECO:0000256" key="1">
    <source>
        <dbReference type="ARBA" id="ARBA00004173"/>
    </source>
</evidence>
<dbReference type="GO" id="GO:0000049">
    <property type="term" value="F:tRNA binding"/>
    <property type="evidence" value="ECO:0007669"/>
    <property type="project" value="InterPro"/>
</dbReference>
<organism evidence="15 16">
    <name type="scientific">Fonsecaea pedrosoi CBS 271.37</name>
    <dbReference type="NCBI Taxonomy" id="1442368"/>
    <lineage>
        <taxon>Eukaryota</taxon>
        <taxon>Fungi</taxon>
        <taxon>Dikarya</taxon>
        <taxon>Ascomycota</taxon>
        <taxon>Pezizomycotina</taxon>
        <taxon>Eurotiomycetes</taxon>
        <taxon>Chaetothyriomycetidae</taxon>
        <taxon>Chaetothyriales</taxon>
        <taxon>Herpotrichiellaceae</taxon>
        <taxon>Fonsecaea</taxon>
    </lineage>
</organism>
<comment type="subcellular location">
    <subcellularLocation>
        <location evidence="1">Mitochondrion</location>
    </subcellularLocation>
</comment>
<evidence type="ECO:0000256" key="3">
    <source>
        <dbReference type="ARBA" id="ARBA00013165"/>
    </source>
</evidence>
<evidence type="ECO:0000256" key="12">
    <source>
        <dbReference type="RuleBase" id="RU363035"/>
    </source>
</evidence>
<dbReference type="RefSeq" id="XP_013284318.1">
    <property type="nucleotide sequence ID" value="XM_013428864.1"/>
</dbReference>
<keyword evidence="5 12" id="KW-0547">Nucleotide-binding</keyword>
<accession>A0A0D2GPS3</accession>
<comment type="similarity">
    <text evidence="2 12">Belongs to the class-I aminoacyl-tRNA synthetase family.</text>
</comment>
<evidence type="ECO:0000256" key="10">
    <source>
        <dbReference type="ARBA" id="ARBA00048359"/>
    </source>
</evidence>
<dbReference type="GO" id="GO:0006428">
    <property type="term" value="P:isoleucyl-tRNA aminoacylation"/>
    <property type="evidence" value="ECO:0007669"/>
    <property type="project" value="InterPro"/>
</dbReference>
<dbReference type="Gene3D" id="1.10.730.20">
    <property type="match status" value="1"/>
</dbReference>
<dbReference type="InterPro" id="IPR013155">
    <property type="entry name" value="M/V/L/I-tRNA-synth_anticd-bd"/>
</dbReference>
<keyword evidence="8 12" id="KW-0030">Aminoacyl-tRNA synthetase</keyword>
<evidence type="ECO:0000256" key="9">
    <source>
        <dbReference type="ARBA" id="ARBA00032665"/>
    </source>
</evidence>
<dbReference type="HOGENOM" id="CLU_001493_7_2_1"/>
<evidence type="ECO:0000256" key="4">
    <source>
        <dbReference type="ARBA" id="ARBA00022598"/>
    </source>
</evidence>
<comment type="catalytic activity">
    <reaction evidence="10">
        <text>tRNA(Ile) + L-isoleucine + ATP = L-isoleucyl-tRNA(Ile) + AMP + diphosphate</text>
        <dbReference type="Rhea" id="RHEA:11060"/>
        <dbReference type="Rhea" id="RHEA-COMP:9666"/>
        <dbReference type="Rhea" id="RHEA-COMP:9695"/>
        <dbReference type="ChEBI" id="CHEBI:30616"/>
        <dbReference type="ChEBI" id="CHEBI:33019"/>
        <dbReference type="ChEBI" id="CHEBI:58045"/>
        <dbReference type="ChEBI" id="CHEBI:78442"/>
        <dbReference type="ChEBI" id="CHEBI:78528"/>
        <dbReference type="ChEBI" id="CHEBI:456215"/>
        <dbReference type="EC" id="6.1.1.5"/>
    </reaction>
</comment>
<dbReference type="InterPro" id="IPR002301">
    <property type="entry name" value="Ile-tRNA-ligase"/>
</dbReference>
<dbReference type="SUPFAM" id="SSF47323">
    <property type="entry name" value="Anticodon-binding domain of a subclass of class I aminoacyl-tRNA synthetases"/>
    <property type="match status" value="1"/>
</dbReference>
<dbReference type="GO" id="GO:0002161">
    <property type="term" value="F:aminoacyl-tRNA deacylase activity"/>
    <property type="evidence" value="ECO:0007669"/>
    <property type="project" value="InterPro"/>
</dbReference>
<feature type="domain" description="Aminoacyl-tRNA synthetase class Ia" evidence="13">
    <location>
        <begin position="42"/>
        <end position="695"/>
    </location>
</feature>
<dbReference type="AlphaFoldDB" id="A0A0D2GPS3"/>
<dbReference type="Gene3D" id="1.10.10.830">
    <property type="entry name" value="Ile-tRNA synthetase CP2 domain-like"/>
    <property type="match status" value="1"/>
</dbReference>
<evidence type="ECO:0000256" key="5">
    <source>
        <dbReference type="ARBA" id="ARBA00022741"/>
    </source>
</evidence>
<dbReference type="Gene3D" id="3.40.50.620">
    <property type="entry name" value="HUPs"/>
    <property type="match status" value="2"/>
</dbReference>
<dbReference type="Gene3D" id="3.90.740.10">
    <property type="entry name" value="Valyl/Leucyl/Isoleucyl-tRNA synthetase, editing domain"/>
    <property type="match status" value="1"/>
</dbReference>
<protein>
    <recommendedName>
        <fullName evidence="11">Isoleucine--tRNA ligase, mitochondrial</fullName>
        <ecNumber evidence="3">6.1.1.5</ecNumber>
    </recommendedName>
    <alternativeName>
        <fullName evidence="9">Isoleucyl-tRNA synthetase</fullName>
    </alternativeName>
</protein>
<dbReference type="SUPFAM" id="SSF52374">
    <property type="entry name" value="Nucleotidylyl transferase"/>
    <property type="match status" value="1"/>
</dbReference>
<dbReference type="OrthoDB" id="10264412at2759"/>
<evidence type="ECO:0000256" key="8">
    <source>
        <dbReference type="ARBA" id="ARBA00023146"/>
    </source>
</evidence>
<dbReference type="InterPro" id="IPR009080">
    <property type="entry name" value="tRNAsynth_Ia_anticodon-bd"/>
</dbReference>
<evidence type="ECO:0000313" key="16">
    <source>
        <dbReference type="Proteomes" id="UP000053029"/>
    </source>
</evidence>
<dbReference type="InterPro" id="IPR033708">
    <property type="entry name" value="Anticodon_Ile_BEm"/>
</dbReference>
<dbReference type="EMBL" id="KN846972">
    <property type="protein sequence ID" value="KIW80510.1"/>
    <property type="molecule type" value="Genomic_DNA"/>
</dbReference>
<dbReference type="PANTHER" id="PTHR42765">
    <property type="entry name" value="SOLEUCYL-TRNA SYNTHETASE"/>
    <property type="match status" value="1"/>
</dbReference>
<dbReference type="PANTHER" id="PTHR42765:SF1">
    <property type="entry name" value="ISOLEUCINE--TRNA LIGASE, MITOCHONDRIAL"/>
    <property type="match status" value="1"/>
</dbReference>
<evidence type="ECO:0000256" key="2">
    <source>
        <dbReference type="ARBA" id="ARBA00005594"/>
    </source>
</evidence>
<keyword evidence="16" id="KW-1185">Reference proteome</keyword>
<dbReference type="Pfam" id="PF08264">
    <property type="entry name" value="Anticodon_1"/>
    <property type="match status" value="1"/>
</dbReference>
<dbReference type="InterPro" id="IPR001412">
    <property type="entry name" value="aa-tRNA-synth_I_CS"/>
</dbReference>
<dbReference type="GO" id="GO:0005739">
    <property type="term" value="C:mitochondrion"/>
    <property type="evidence" value="ECO:0007669"/>
    <property type="project" value="UniProtKB-SubCell"/>
</dbReference>
<name>A0A0D2GPS3_9EURO</name>
<dbReference type="Proteomes" id="UP000053029">
    <property type="component" value="Unassembled WGS sequence"/>
</dbReference>
<keyword evidence="6 12" id="KW-0067">ATP-binding</keyword>
<gene>
    <name evidence="15" type="ORF">Z517_07126</name>
</gene>
<evidence type="ECO:0000259" key="14">
    <source>
        <dbReference type="Pfam" id="PF08264"/>
    </source>
</evidence>
<dbReference type="VEuPathDB" id="FungiDB:Z517_07126"/>
<dbReference type="FunFam" id="3.40.50.620:FF:000111">
    <property type="entry name" value="Mitochondrial isoleucyl-tRNA synthetase"/>
    <property type="match status" value="1"/>
</dbReference>
<dbReference type="CDD" id="cd07960">
    <property type="entry name" value="Anticodon_Ia_Ile_BEm"/>
    <property type="match status" value="1"/>
</dbReference>
<dbReference type="PROSITE" id="PS00178">
    <property type="entry name" value="AA_TRNA_LIGASE_I"/>
    <property type="match status" value="1"/>
</dbReference>
<keyword evidence="7 12" id="KW-0648">Protein biosynthesis</keyword>
<proteinExistence type="inferred from homology"/>
<dbReference type="GO" id="GO:0032543">
    <property type="term" value="P:mitochondrial translation"/>
    <property type="evidence" value="ECO:0007669"/>
    <property type="project" value="TreeGrafter"/>
</dbReference>
<feature type="domain" description="Methionyl/Valyl/Leucyl/Isoleucyl-tRNA synthetase anticodon-binding" evidence="14">
    <location>
        <begin position="739"/>
        <end position="885"/>
    </location>
</feature>
<dbReference type="SUPFAM" id="SSF50677">
    <property type="entry name" value="ValRS/IleRS/LeuRS editing domain"/>
    <property type="match status" value="1"/>
</dbReference>
<dbReference type="GO" id="GO:0004822">
    <property type="term" value="F:isoleucine-tRNA ligase activity"/>
    <property type="evidence" value="ECO:0007669"/>
    <property type="project" value="UniProtKB-EC"/>
</dbReference>
<evidence type="ECO:0000256" key="6">
    <source>
        <dbReference type="ARBA" id="ARBA00022840"/>
    </source>
</evidence>
<dbReference type="PRINTS" id="PR00984">
    <property type="entry name" value="TRNASYNTHILE"/>
</dbReference>
<dbReference type="STRING" id="1442368.A0A0D2GPS3"/>
<dbReference type="Pfam" id="PF00133">
    <property type="entry name" value="tRNA-synt_1"/>
    <property type="match status" value="1"/>
</dbReference>
<sequence>MPAPLKDAAKFLKSTLRLPSSTFPPRPRPADLARYLPRCTDDLYTWQCRERPASDTFVLHDGPPYANGDLHVGHALNKIVKDIISRSRLAEGRRVDYVPGWDCHGLPIELKALEKHGWERGQGVDAVSIRSAARKFAYKTVEKQMADFRSWAVMGDWDNHWKTMQKDFELRQLTVFRAMVQYGLIYRKHKPVYWSPSSGTALAEAELEYQDDHVSSAALVKFPLDQFEPLSNGPVHALIWTTTPWTLPANQAIAVNTSLSYCLVKSATHGTLLVARSRLQYLQDCIGESMEVVMEDVPSDVLLQSTYSGLHHFGREAANRPIIHADFVSADSGTGLVHCAPGHGLEDYEALQPFIKASTVSVKAPVDNSGRFDETASPEDPGLLAGQDVFKQGNDSILQLLRANHRLVHQHRYVHKYPIDWRTKEPVIIRATAQWFADVSRIRTDALNSLDAVKFLPDTGKARLRSFVANRSEWCISRQRSWGVPIPAIYHKSTGDAVLTSQSIDHIIKTINERGIDAWWSDPQDDSHWVVPGLPGVASDYTRGTDTMDVWFDSGTSWTFMLKDDLLSSGCQSWPTPIADVYVEGTDQHRGWFQSSLLTNIAFQKALQSASNPNSPVEHQPHAPFRVLATHGFTLDGQGKKMSKSLGNVISPSQMISGFAAPAKQSKQKREVHPLGPDALRLWAASSEWTKDVVISETVVSSVHGMLDKFRLTFKMLLGMLADFDPQLLVPYERMSRLDQIALHHLFLTFSSVRKAYADFEFHKASGSIYRWVTTDLSSFYFEGIKDVIYCDMPVSHRRLSAQTALHHILCHFQNMLGPITPLLVEESWEHSPEKYKKALEHPLRRIWSHLPEGWYDQSLEALLPQIAAINSSVKATQETARTQKLMGQSLASDVTIYVQKCVDISSIPKDTWKELLVVSSAEIIPTEINDTHSPESSVESRPDWSFSSDVISTEGEMIGRVTVKSPHGLKCDRCWRYVVEPQEQERSEAKEVPSLCGRCTGAVTDFQK</sequence>
<evidence type="ECO:0000256" key="7">
    <source>
        <dbReference type="ARBA" id="ARBA00022917"/>
    </source>
</evidence>
<dbReference type="GeneID" id="25306616"/>
<evidence type="ECO:0000313" key="15">
    <source>
        <dbReference type="EMBL" id="KIW80510.1"/>
    </source>
</evidence>
<dbReference type="EC" id="6.1.1.5" evidence="3"/>
<dbReference type="NCBIfam" id="TIGR00392">
    <property type="entry name" value="ileS"/>
    <property type="match status" value="1"/>
</dbReference>
<dbReference type="InterPro" id="IPR009008">
    <property type="entry name" value="Val/Leu/Ile-tRNA-synth_edit"/>
</dbReference>
<reference evidence="15 16" key="1">
    <citation type="submission" date="2015-01" db="EMBL/GenBank/DDBJ databases">
        <title>The Genome Sequence of Fonsecaea pedrosoi CBS 271.37.</title>
        <authorList>
            <consortium name="The Broad Institute Genomics Platform"/>
            <person name="Cuomo C."/>
            <person name="de Hoog S."/>
            <person name="Gorbushina A."/>
            <person name="Stielow B."/>
            <person name="Teixiera M."/>
            <person name="Abouelleil A."/>
            <person name="Chapman S.B."/>
            <person name="Priest M."/>
            <person name="Young S.K."/>
            <person name="Wortman J."/>
            <person name="Nusbaum C."/>
            <person name="Birren B."/>
        </authorList>
    </citation>
    <scope>NUCLEOTIDE SEQUENCE [LARGE SCALE GENOMIC DNA]</scope>
    <source>
        <strain evidence="15 16">CBS 271.37</strain>
    </source>
</reference>
<dbReference type="InterPro" id="IPR002300">
    <property type="entry name" value="aa-tRNA-synth_Ia"/>
</dbReference>
<evidence type="ECO:0000256" key="11">
    <source>
        <dbReference type="ARBA" id="ARBA00068280"/>
    </source>
</evidence>
<dbReference type="InterPro" id="IPR014729">
    <property type="entry name" value="Rossmann-like_a/b/a_fold"/>
</dbReference>
<keyword evidence="4 12" id="KW-0436">Ligase</keyword>
<dbReference type="InterPro" id="IPR050081">
    <property type="entry name" value="Ile-tRNA_ligase"/>
</dbReference>
<evidence type="ECO:0000259" key="13">
    <source>
        <dbReference type="Pfam" id="PF00133"/>
    </source>
</evidence>
<dbReference type="GO" id="GO:0005524">
    <property type="term" value="F:ATP binding"/>
    <property type="evidence" value="ECO:0007669"/>
    <property type="project" value="UniProtKB-KW"/>
</dbReference>